<feature type="transmembrane region" description="Helical" evidence="1">
    <location>
        <begin position="12"/>
        <end position="33"/>
    </location>
</feature>
<evidence type="ECO:0000313" key="3">
    <source>
        <dbReference type="Proteomes" id="UP001234495"/>
    </source>
</evidence>
<name>A0ABT9ZKR7_9BACI</name>
<accession>A0ABT9ZKR7</accession>
<dbReference type="Proteomes" id="UP001234495">
    <property type="component" value="Unassembled WGS sequence"/>
</dbReference>
<keyword evidence="1" id="KW-0472">Membrane</keyword>
<proteinExistence type="predicted"/>
<dbReference type="EMBL" id="JAUSUD010000021">
    <property type="protein sequence ID" value="MDQ0232489.1"/>
    <property type="molecule type" value="Genomic_DNA"/>
</dbReference>
<evidence type="ECO:0000256" key="1">
    <source>
        <dbReference type="SAM" id="Phobius"/>
    </source>
</evidence>
<organism evidence="2 3">
    <name type="scientific">Metabacillus malikii</name>
    <dbReference type="NCBI Taxonomy" id="1504265"/>
    <lineage>
        <taxon>Bacteria</taxon>
        <taxon>Bacillati</taxon>
        <taxon>Bacillota</taxon>
        <taxon>Bacilli</taxon>
        <taxon>Bacillales</taxon>
        <taxon>Bacillaceae</taxon>
        <taxon>Metabacillus</taxon>
    </lineage>
</organism>
<keyword evidence="1" id="KW-1133">Transmembrane helix</keyword>
<sequence>MKDYCAWVYEMNLFLAIFVDIVALDLDGVALMLQQTLKKG</sequence>
<dbReference type="RefSeq" id="WP_307344517.1">
    <property type="nucleotide sequence ID" value="NZ_JAUSUD010000021.1"/>
</dbReference>
<evidence type="ECO:0000313" key="2">
    <source>
        <dbReference type="EMBL" id="MDQ0232489.1"/>
    </source>
</evidence>
<gene>
    <name evidence="2" type="ORF">J2S19_003800</name>
</gene>
<keyword evidence="1" id="KW-0812">Transmembrane</keyword>
<reference evidence="2 3" key="1">
    <citation type="submission" date="2023-07" db="EMBL/GenBank/DDBJ databases">
        <title>Genomic Encyclopedia of Type Strains, Phase IV (KMG-IV): sequencing the most valuable type-strain genomes for metagenomic binning, comparative biology and taxonomic classification.</title>
        <authorList>
            <person name="Goeker M."/>
        </authorList>
    </citation>
    <scope>NUCLEOTIDE SEQUENCE [LARGE SCALE GENOMIC DNA]</scope>
    <source>
        <strain evidence="2 3">DSM 29005</strain>
    </source>
</reference>
<comment type="caution">
    <text evidence="2">The sequence shown here is derived from an EMBL/GenBank/DDBJ whole genome shotgun (WGS) entry which is preliminary data.</text>
</comment>
<protein>
    <submittedName>
        <fullName evidence="2">Uncharacterized protein</fullName>
    </submittedName>
</protein>
<keyword evidence="3" id="KW-1185">Reference proteome</keyword>